<dbReference type="GeneID" id="115890534"/>
<evidence type="ECO:0000313" key="16">
    <source>
        <dbReference type="RefSeq" id="XP_030766651.1"/>
    </source>
</evidence>
<evidence type="ECO:0000256" key="6">
    <source>
        <dbReference type="ARBA" id="ARBA00023273"/>
    </source>
</evidence>
<evidence type="ECO:0000256" key="2">
    <source>
        <dbReference type="ARBA" id="ARBA00004245"/>
    </source>
</evidence>
<dbReference type="InterPro" id="IPR036322">
    <property type="entry name" value="WD40_repeat_dom_sf"/>
</dbReference>
<dbReference type="Pfam" id="PF14782">
    <property type="entry name" value="BBS2_GAE"/>
    <property type="match status" value="1"/>
</dbReference>
<dbReference type="InterPro" id="IPR055379">
    <property type="entry name" value="BBS2_pf_dom"/>
</dbReference>
<dbReference type="Proteomes" id="UP000504635">
    <property type="component" value="Unplaced"/>
</dbReference>
<dbReference type="GO" id="GO:0016020">
    <property type="term" value="C:membrane"/>
    <property type="evidence" value="ECO:0007669"/>
    <property type="project" value="TreeGrafter"/>
</dbReference>
<dbReference type="AlphaFoldDB" id="A0A6J2YTY7"/>
<protein>
    <recommendedName>
        <fullName evidence="7">Bardet-Biedl syndrome 2 protein homolog</fullName>
    </recommendedName>
</protein>
<dbReference type="GO" id="GO:0036064">
    <property type="term" value="C:ciliary basal body"/>
    <property type="evidence" value="ECO:0007669"/>
    <property type="project" value="TreeGrafter"/>
</dbReference>
<dbReference type="GO" id="GO:0034464">
    <property type="term" value="C:BBSome"/>
    <property type="evidence" value="ECO:0007669"/>
    <property type="project" value="UniProtKB-UniRule"/>
</dbReference>
<dbReference type="InterPro" id="IPR016616">
    <property type="entry name" value="Bardet-Biedl_syndrome_2_prot"/>
</dbReference>
<organism evidence="15 16">
    <name type="scientific">Sitophilus oryzae</name>
    <name type="common">Rice weevil</name>
    <name type="synonym">Curculio oryzae</name>
    <dbReference type="NCBI Taxonomy" id="7048"/>
    <lineage>
        <taxon>Eukaryota</taxon>
        <taxon>Metazoa</taxon>
        <taxon>Ecdysozoa</taxon>
        <taxon>Arthropoda</taxon>
        <taxon>Hexapoda</taxon>
        <taxon>Insecta</taxon>
        <taxon>Pterygota</taxon>
        <taxon>Neoptera</taxon>
        <taxon>Endopterygota</taxon>
        <taxon>Coleoptera</taxon>
        <taxon>Polyphaga</taxon>
        <taxon>Cucujiformia</taxon>
        <taxon>Curculionidae</taxon>
        <taxon>Dryophthorinae</taxon>
        <taxon>Sitophilus</taxon>
    </lineage>
</organism>
<dbReference type="GO" id="GO:0031514">
    <property type="term" value="C:motile cilium"/>
    <property type="evidence" value="ECO:0007669"/>
    <property type="project" value="TreeGrafter"/>
</dbReference>
<evidence type="ECO:0000259" key="11">
    <source>
        <dbReference type="Pfam" id="PF14783"/>
    </source>
</evidence>
<gene>
    <name evidence="16" type="primary">LOC115890534</name>
</gene>
<dbReference type="InterPro" id="IPR029333">
    <property type="entry name" value="BBS2_GAE_dom"/>
</dbReference>
<feature type="domain" description="BBS2 hairpin" evidence="14">
    <location>
        <begin position="590"/>
        <end position="685"/>
    </location>
</feature>
<dbReference type="PANTHER" id="PTHR32465:SF0">
    <property type="entry name" value="BARDET-BIEDL SYNDROME 2 PROTEIN"/>
    <property type="match status" value="1"/>
</dbReference>
<dbReference type="InterPro" id="IPR029430">
    <property type="entry name" value="BBS2_N"/>
</dbReference>
<evidence type="ECO:0000256" key="3">
    <source>
        <dbReference type="ARBA" id="ARBA00022490"/>
    </source>
</evidence>
<dbReference type="Pfam" id="PF23350">
    <property type="entry name" value="BBS2_pf"/>
    <property type="match status" value="1"/>
</dbReference>
<evidence type="ECO:0000256" key="8">
    <source>
        <dbReference type="SAM" id="Coils"/>
    </source>
</evidence>
<evidence type="ECO:0000259" key="13">
    <source>
        <dbReference type="Pfam" id="PF23351"/>
    </source>
</evidence>
<dbReference type="PANTHER" id="PTHR32465">
    <property type="entry name" value="BARDET-BIEDL SYNDROME 2 PROTEIN"/>
    <property type="match status" value="1"/>
</dbReference>
<feature type="coiled-coil region" evidence="8">
    <location>
        <begin position="588"/>
        <end position="615"/>
    </location>
</feature>
<dbReference type="OrthoDB" id="2120021at2759"/>
<reference evidence="16" key="1">
    <citation type="submission" date="2025-08" db="UniProtKB">
        <authorList>
            <consortium name="RefSeq"/>
        </authorList>
    </citation>
    <scope>IDENTIFICATION</scope>
    <source>
        <tissue evidence="16">Gonads</tissue>
    </source>
</reference>
<dbReference type="KEGG" id="soy:115890534"/>
<feature type="domain" description="Ciliary BBSome complex subunit 2 middle region" evidence="11">
    <location>
        <begin position="167"/>
        <end position="274"/>
    </location>
</feature>
<dbReference type="InParanoid" id="A0A6J2YTY7"/>
<keyword evidence="8" id="KW-0175">Coiled coil</keyword>
<dbReference type="Pfam" id="PF14781">
    <property type="entry name" value="BBS2_N"/>
    <property type="match status" value="1"/>
</dbReference>
<evidence type="ECO:0000256" key="4">
    <source>
        <dbReference type="ARBA" id="ARBA00023069"/>
    </source>
</evidence>
<dbReference type="SUPFAM" id="SSF50978">
    <property type="entry name" value="WD40 repeat-like"/>
    <property type="match status" value="1"/>
</dbReference>
<sequence length="720" mass="81140">MDKQVRPVFTLELGYKIVPALVTIGKYDGTHPCITAATNTDKILIHSPHRKNAPSIGKIVWSESNKEIATLNINQNITALVSGQLIPNEENDVLIIGTASHLLVYHVHDNKDIFYKECEDGVKSVALGQFRTYKTPVIMVGGNSSVHGYDHKGDEIFWVAIGDMVTSIMLMDYNKDGNNELIVCSEDFNIRIYKGDQILAEHNETEVVTGLISLTENRFGYSVSNGTVGVYENSLRLWRIKSKNFAVTMHQYDLLGYNTPQLLTGWSNGKIDCRIPKTGEVVFKDSMGAGVAGIVEGDYRSIGKNDLICISVDGEVRGYTTTKIVSSGGSSNVEQDTIRDLLSQKQALLMELKHYESNIKYNFNSGNQTDSFEDSGVIPSNTRLQIIVNTNLEDKHQKPHVEVYISTNNATIIKAVIIFAEGIFKGESHVVHPETSKLSSDMSIPLYLPRDNAVDIHIKALIGYPNSVQFHVFEITKQLPCFSMYYLKKTPGKTRPEGYLQFKINERLQRICMWINQNFLFSSDIEFESGPNLVLDIKCLRDETDLMLVFEISGKVTFYTDNMFLAADLLQSLAGYLKLESLESRASFLQEEENLKNLMQKLSDIQEARLKLDTDVADRLSHIRNLVIRAEDSRINDIKEMINHYKDLDGINKELISGYNIKVHNYNEGIETMKKINNILQKASRLRVGQNSAVMINHCRTAIKNNNIEGLMKIIRTGEL</sequence>
<dbReference type="FunFam" id="2.130.10.10:FF:000967">
    <property type="entry name" value="Bardet-Biedl syndrome 2 protein homolog"/>
    <property type="match status" value="1"/>
</dbReference>
<keyword evidence="4 7" id="KW-0969">Cilium</keyword>
<dbReference type="InterPro" id="IPR055380">
    <property type="entry name" value="BBS2_hp_dom"/>
</dbReference>
<evidence type="ECO:0000256" key="5">
    <source>
        <dbReference type="ARBA" id="ARBA00023212"/>
    </source>
</evidence>
<accession>A0A6J2YTY7</accession>
<feature type="domain" description="Ciliary BBSome complex subunit 2 N-terminal" evidence="9">
    <location>
        <begin position="23"/>
        <end position="128"/>
    </location>
</feature>
<feature type="domain" description="BBS2 C-terminal helix bundle" evidence="13">
    <location>
        <begin position="696"/>
        <end position="716"/>
    </location>
</feature>
<evidence type="ECO:0000256" key="1">
    <source>
        <dbReference type="ARBA" id="ARBA00004138"/>
    </source>
</evidence>
<keyword evidence="5 7" id="KW-0206">Cytoskeleton</keyword>
<keyword evidence="3 7" id="KW-0963">Cytoplasm</keyword>
<name>A0A6J2YTY7_SITOR</name>
<dbReference type="InterPro" id="IPR029429">
    <property type="entry name" value="BBS2_Mid"/>
</dbReference>
<evidence type="ECO:0000259" key="12">
    <source>
        <dbReference type="Pfam" id="PF23350"/>
    </source>
</evidence>
<dbReference type="PIRSF" id="PIRSF013684">
    <property type="entry name" value="BBS2"/>
    <property type="match status" value="1"/>
</dbReference>
<feature type="domain" description="BBS2 GAE" evidence="10">
    <location>
        <begin position="396"/>
        <end position="482"/>
    </location>
</feature>
<dbReference type="GO" id="GO:0043005">
    <property type="term" value="C:neuron projection"/>
    <property type="evidence" value="ECO:0007669"/>
    <property type="project" value="TreeGrafter"/>
</dbReference>
<dbReference type="RefSeq" id="XP_030766651.1">
    <property type="nucleotide sequence ID" value="XM_030910791.1"/>
</dbReference>
<proteinExistence type="predicted"/>
<keyword evidence="15" id="KW-1185">Reference proteome</keyword>
<evidence type="ECO:0000256" key="7">
    <source>
        <dbReference type="PIRNR" id="PIRNR013684"/>
    </source>
</evidence>
<feature type="domain" description="BBS2 platform" evidence="12">
    <location>
        <begin position="488"/>
        <end position="577"/>
    </location>
</feature>
<dbReference type="Pfam" id="PF23353">
    <property type="entry name" value="BBS2_hp"/>
    <property type="match status" value="1"/>
</dbReference>
<evidence type="ECO:0000313" key="15">
    <source>
        <dbReference type="Proteomes" id="UP000504635"/>
    </source>
</evidence>
<comment type="subcellular location">
    <subcellularLocation>
        <location evidence="1">Cell projection</location>
        <location evidence="1">Cilium</location>
    </subcellularLocation>
    <subcellularLocation>
        <location evidence="2">Cytoplasm</location>
        <location evidence="2">Cytoskeleton</location>
    </subcellularLocation>
</comment>
<dbReference type="InterPro" id="IPR055381">
    <property type="entry name" value="BBS2_CtH_dom"/>
</dbReference>
<dbReference type="Pfam" id="PF23351">
    <property type="entry name" value="BBS2_CtH"/>
    <property type="match status" value="1"/>
</dbReference>
<evidence type="ECO:0000259" key="9">
    <source>
        <dbReference type="Pfam" id="PF14781"/>
    </source>
</evidence>
<dbReference type="Pfam" id="PF14783">
    <property type="entry name" value="BBS2_Mid"/>
    <property type="match status" value="1"/>
</dbReference>
<keyword evidence="6 7" id="KW-0966">Cell projection</keyword>
<evidence type="ECO:0000259" key="10">
    <source>
        <dbReference type="Pfam" id="PF14782"/>
    </source>
</evidence>
<evidence type="ECO:0000259" key="14">
    <source>
        <dbReference type="Pfam" id="PF23353"/>
    </source>
</evidence>
<dbReference type="GO" id="GO:1905515">
    <property type="term" value="P:non-motile cilium assembly"/>
    <property type="evidence" value="ECO:0007669"/>
    <property type="project" value="InterPro"/>
</dbReference>